<evidence type="ECO:0000256" key="2">
    <source>
        <dbReference type="SAM" id="Phobius"/>
    </source>
</evidence>
<keyword evidence="2" id="KW-0812">Transmembrane</keyword>
<feature type="region of interest" description="Disordered" evidence="1">
    <location>
        <begin position="72"/>
        <end position="106"/>
    </location>
</feature>
<dbReference type="HOGENOM" id="CLU_1146916_0_0_1"/>
<feature type="compositionally biased region" description="Polar residues" evidence="1">
    <location>
        <begin position="81"/>
        <end position="93"/>
    </location>
</feature>
<sequence>MDRTADTGTKLQRPHLSRHRDSLSCLRTILLPLAPVESGDRRIGIAVTFKVHQAGSDVQMLIIWVQDKDIESTSREDPQNDETGTASEIPSLSHSREKGRRATSQLCRTSPSAQKHHRIAFPTILIGWFATALEMVLNQVTFKDLITVVDTLQILQSTISKGPSTLLFLPSIGISSCQLGGDAGNQEFILIVLVIILVLVFAQTTSIGLIWRPSTFLSQPDFTRAHVIDCRRYGFKIQFWKV</sequence>
<feature type="transmembrane region" description="Helical" evidence="2">
    <location>
        <begin position="188"/>
        <end position="211"/>
    </location>
</feature>
<proteinExistence type="predicted"/>
<dbReference type="VEuPathDB" id="FungiDB:HCDG_06987"/>
<reference evidence="4" key="1">
    <citation type="submission" date="2009-05" db="EMBL/GenBank/DDBJ databases">
        <title>The genome sequence of Ajellomyces capsulatus strain H143.</title>
        <authorList>
            <person name="Champion M."/>
            <person name="Cuomo C.A."/>
            <person name="Ma L.-J."/>
            <person name="Henn M.R."/>
            <person name="Sil A."/>
            <person name="Goldman B."/>
            <person name="Young S.K."/>
            <person name="Kodira C.D."/>
            <person name="Zeng Q."/>
            <person name="Koehrsen M."/>
            <person name="Alvarado L."/>
            <person name="Berlin A.M."/>
            <person name="Borenstein D."/>
            <person name="Chen Z."/>
            <person name="Engels R."/>
            <person name="Freedman E."/>
            <person name="Gellesch M."/>
            <person name="Goldberg J."/>
            <person name="Griggs A."/>
            <person name="Gujja S."/>
            <person name="Heiman D.I."/>
            <person name="Hepburn T.A."/>
            <person name="Howarth C."/>
            <person name="Jen D."/>
            <person name="Larson L."/>
            <person name="Lewis B."/>
            <person name="Mehta T."/>
            <person name="Park D."/>
            <person name="Pearson M."/>
            <person name="Roberts A."/>
            <person name="Saif S."/>
            <person name="Shea T.D."/>
            <person name="Shenoy N."/>
            <person name="Sisk P."/>
            <person name="Stolte C."/>
            <person name="Sykes S."/>
            <person name="Walk T."/>
            <person name="White J."/>
            <person name="Yandava C."/>
            <person name="Klein B."/>
            <person name="McEwen J.G."/>
            <person name="Puccia R."/>
            <person name="Goldman G.H."/>
            <person name="Felipe M.S."/>
            <person name="Nino-Vega G."/>
            <person name="San-Blas G."/>
            <person name="Taylor J.W."/>
            <person name="Mendoza L."/>
            <person name="Galagan J.E."/>
            <person name="Nusbaum C."/>
            <person name="Birren B.W."/>
        </authorList>
    </citation>
    <scope>NUCLEOTIDE SEQUENCE [LARGE SCALE GENOMIC DNA]</scope>
    <source>
        <strain evidence="4">H143</strain>
    </source>
</reference>
<evidence type="ECO:0000256" key="1">
    <source>
        <dbReference type="SAM" id="MobiDB-lite"/>
    </source>
</evidence>
<keyword evidence="2" id="KW-0472">Membrane</keyword>
<evidence type="ECO:0000313" key="3">
    <source>
        <dbReference type="EMBL" id="EER39043.1"/>
    </source>
</evidence>
<dbReference type="AlphaFoldDB" id="C6HLA6"/>
<organism evidence="3 4">
    <name type="scientific">Ajellomyces capsulatus (strain H143)</name>
    <name type="common">Darling's disease fungus</name>
    <name type="synonym">Histoplasma capsulatum</name>
    <dbReference type="NCBI Taxonomy" id="544712"/>
    <lineage>
        <taxon>Eukaryota</taxon>
        <taxon>Fungi</taxon>
        <taxon>Dikarya</taxon>
        <taxon>Ascomycota</taxon>
        <taxon>Pezizomycotina</taxon>
        <taxon>Eurotiomycetes</taxon>
        <taxon>Eurotiomycetidae</taxon>
        <taxon>Onygenales</taxon>
        <taxon>Ajellomycetaceae</taxon>
        <taxon>Histoplasma</taxon>
    </lineage>
</organism>
<protein>
    <submittedName>
        <fullName evidence="3">Uncharacterized protein</fullName>
    </submittedName>
</protein>
<dbReference type="Proteomes" id="UP000002624">
    <property type="component" value="Unassembled WGS sequence"/>
</dbReference>
<keyword evidence="2" id="KW-1133">Transmembrane helix</keyword>
<gene>
    <name evidence="3" type="ORF">HCDG_06987</name>
</gene>
<accession>C6HLA6</accession>
<evidence type="ECO:0000313" key="4">
    <source>
        <dbReference type="Proteomes" id="UP000002624"/>
    </source>
</evidence>
<dbReference type="EMBL" id="GG692430">
    <property type="protein sequence ID" value="EER39043.1"/>
    <property type="molecule type" value="Genomic_DNA"/>
</dbReference>
<name>C6HLA6_AJECH</name>